<reference evidence="1" key="1">
    <citation type="submission" date="2021-05" db="EMBL/GenBank/DDBJ databases">
        <authorList>
            <person name="Scholz U."/>
            <person name="Mascher M."/>
            <person name="Fiebig A."/>
        </authorList>
    </citation>
    <scope>NUCLEOTIDE SEQUENCE [LARGE SCALE GENOMIC DNA]</scope>
</reference>
<reference evidence="1" key="2">
    <citation type="submission" date="2025-09" db="UniProtKB">
        <authorList>
            <consortium name="EnsemblPlants"/>
        </authorList>
    </citation>
    <scope>IDENTIFICATION</scope>
</reference>
<evidence type="ECO:0000313" key="2">
    <source>
        <dbReference type="Proteomes" id="UP001732700"/>
    </source>
</evidence>
<dbReference type="EnsemblPlants" id="AVESA.00010b.r2.6AG1067380.1">
    <property type="protein sequence ID" value="AVESA.00010b.r2.6AG1067380.1.CDS"/>
    <property type="gene ID" value="AVESA.00010b.r2.6AG1067380"/>
</dbReference>
<sequence>MPLPLPQRAPSRSTALSPISFHRPTPMDPHVAGGTTRRSRRTDWVLLHKSARISDHRNTTTAGCHTTEGQPIEVSFWLVDPPGVSYFSVHFPGLDNKELADEPRILCAEAALVLFSVTFVRVPRGRRISTQHFVYRAGPGNPSLHLIPDPDKITRGDRFGLLPFGDTGHFAVVFLNRQFIVGDKAWRFDVHAFSSMTQSWSSKVPLSGLSEDDQQLLLKHGTSKQIMVGGSSLGWVDLFRGILLLCDVFGECPVVKYIPLPASRFCQTDEHGHPYFAPEYCCDVSCCDNLIKFVEIKFDDPRRRTTGNQGWKATTWDRTITTNNWRQGFTVDVADISVDPSFSDLLPGLWNDKTEQLELKKLISYTLTLSKHDDNFLYVMCKANSVDDKAWVITVDMKHAAVEAIAPYSTRGRRLVSWHCPCTFPKYLDLDPGDDVTMHSKRISVADFVLQVMLTQDWFIELDARLEFETPTYIDCILLLHCCPVSSLLLDIQGVVKYTSNAGQGGAAPKVVDFCSRALEDFDLLLRKSVGDPSSCTEAMRSKTRVALGALDSILNVFPPSGRVPADTSHQKRDEAISELHEKPGQTEDYNLQNCLDANLSHCKKAGHTSNGSRRNRKRARGRKANRDEQAVGPGRRPLERSRSPSTSYSLIFVCLLSAPFILTLIIMKLIVGYHPCVILPLF</sequence>
<protein>
    <submittedName>
        <fullName evidence="1">Uncharacterized protein</fullName>
    </submittedName>
</protein>
<proteinExistence type="predicted"/>
<evidence type="ECO:0000313" key="1">
    <source>
        <dbReference type="EnsemblPlants" id="AVESA.00010b.r2.6AG1067380.1.CDS"/>
    </source>
</evidence>
<organism evidence="1 2">
    <name type="scientific">Avena sativa</name>
    <name type="common">Oat</name>
    <dbReference type="NCBI Taxonomy" id="4498"/>
    <lineage>
        <taxon>Eukaryota</taxon>
        <taxon>Viridiplantae</taxon>
        <taxon>Streptophyta</taxon>
        <taxon>Embryophyta</taxon>
        <taxon>Tracheophyta</taxon>
        <taxon>Spermatophyta</taxon>
        <taxon>Magnoliopsida</taxon>
        <taxon>Liliopsida</taxon>
        <taxon>Poales</taxon>
        <taxon>Poaceae</taxon>
        <taxon>BOP clade</taxon>
        <taxon>Pooideae</taxon>
        <taxon>Poodae</taxon>
        <taxon>Poeae</taxon>
        <taxon>Poeae Chloroplast Group 1 (Aveneae type)</taxon>
        <taxon>Aveninae</taxon>
        <taxon>Avena</taxon>
    </lineage>
</organism>
<keyword evidence="2" id="KW-1185">Reference proteome</keyword>
<accession>A0ACD5Z0A0</accession>
<dbReference type="Proteomes" id="UP001732700">
    <property type="component" value="Chromosome 6A"/>
</dbReference>
<name>A0ACD5Z0A0_AVESA</name>